<accession>A0A8I2YFE6</accession>
<dbReference type="Pfam" id="PF20414">
    <property type="entry name" value="DUF6698"/>
    <property type="match status" value="1"/>
</dbReference>
<dbReference type="Proteomes" id="UP000683000">
    <property type="component" value="Unassembled WGS sequence"/>
</dbReference>
<feature type="region of interest" description="Disordered" evidence="1">
    <location>
        <begin position="1"/>
        <end position="26"/>
    </location>
</feature>
<protein>
    <submittedName>
        <fullName evidence="2">Uncharacterized protein</fullName>
    </submittedName>
</protein>
<reference evidence="2" key="1">
    <citation type="submission" date="2021-03" db="EMBL/GenBank/DDBJ databases">
        <title>Evolutionary innovations through gain and loss of genes in the ectomycorrhizal Boletales.</title>
        <authorList>
            <person name="Wu G."/>
            <person name="Miyauchi S."/>
            <person name="Morin E."/>
            <person name="Yang Z.-L."/>
            <person name="Xu J."/>
            <person name="Martin F.M."/>
        </authorList>
    </citation>
    <scope>NUCLEOTIDE SEQUENCE</scope>
    <source>
        <strain evidence="2">BR01</strain>
    </source>
</reference>
<sequence>MSSTTQPSTQPSSEPPSENPKHTTEELLNALTNSNTKKAKKVADGDGSDPMEIYRNVGKRAIALLDPFGVPAKAFLIGIQHDKGGSIDDALTPKELEQHLHFYNGILKLIPSLRNELDTMSPGRLTNIIKAITKGMSDGRSLDLASVKHKGMKYVPLNMFSNADALDPPIPEISDKSRRGIYHKDLARFLCPRRDLDEFDLDCYAGMEALQGGDFSMKASKWPSGFYEDGDYDPEDKTLGLFRNHTIVRFYKHLFIGPAAVMNESSTCQASKPSKNRLWGLQSVDRYIIAYVHIITYITVSHAQHWTQIIGEMDLQNLYWRIIEMLEDTSDLWVRETLAWWNK</sequence>
<organism evidence="2 3">
    <name type="scientific">Boletus reticuloceps</name>
    <dbReference type="NCBI Taxonomy" id="495285"/>
    <lineage>
        <taxon>Eukaryota</taxon>
        <taxon>Fungi</taxon>
        <taxon>Dikarya</taxon>
        <taxon>Basidiomycota</taxon>
        <taxon>Agaricomycotina</taxon>
        <taxon>Agaricomycetes</taxon>
        <taxon>Agaricomycetidae</taxon>
        <taxon>Boletales</taxon>
        <taxon>Boletineae</taxon>
        <taxon>Boletaceae</taxon>
        <taxon>Boletoideae</taxon>
        <taxon>Boletus</taxon>
    </lineage>
</organism>
<gene>
    <name evidence="2" type="ORF">JVT61DRAFT_10650</name>
</gene>
<proteinExistence type="predicted"/>
<dbReference type="InterPro" id="IPR046521">
    <property type="entry name" value="DUF6698"/>
</dbReference>
<evidence type="ECO:0000313" key="2">
    <source>
        <dbReference type="EMBL" id="KAG6371109.1"/>
    </source>
</evidence>
<dbReference type="EMBL" id="JAGFBS010000040">
    <property type="protein sequence ID" value="KAG6371109.1"/>
    <property type="molecule type" value="Genomic_DNA"/>
</dbReference>
<keyword evidence="3" id="KW-1185">Reference proteome</keyword>
<comment type="caution">
    <text evidence="2">The sequence shown here is derived from an EMBL/GenBank/DDBJ whole genome shotgun (WGS) entry which is preliminary data.</text>
</comment>
<dbReference type="OrthoDB" id="3220614at2759"/>
<dbReference type="AlphaFoldDB" id="A0A8I2YFE6"/>
<name>A0A8I2YFE6_9AGAM</name>
<evidence type="ECO:0000256" key="1">
    <source>
        <dbReference type="SAM" id="MobiDB-lite"/>
    </source>
</evidence>
<evidence type="ECO:0000313" key="3">
    <source>
        <dbReference type="Proteomes" id="UP000683000"/>
    </source>
</evidence>
<feature type="compositionally biased region" description="Low complexity" evidence="1">
    <location>
        <begin position="1"/>
        <end position="12"/>
    </location>
</feature>